<protein>
    <recommendedName>
        <fullName evidence="4">C2H2-type domain-containing protein</fullName>
    </recommendedName>
</protein>
<dbReference type="Proteomes" id="UP000266152">
    <property type="component" value="Unassembled WGS sequence"/>
</dbReference>
<gene>
    <name evidence="2" type="ORF">FSPOR_11078</name>
</gene>
<keyword evidence="3" id="KW-1185">Reference proteome</keyword>
<dbReference type="GO" id="GO:0003700">
    <property type="term" value="F:DNA-binding transcription factor activity"/>
    <property type="evidence" value="ECO:0007669"/>
    <property type="project" value="InterPro"/>
</dbReference>
<organism evidence="2 3">
    <name type="scientific">Fusarium sporotrichioides</name>
    <dbReference type="NCBI Taxonomy" id="5514"/>
    <lineage>
        <taxon>Eukaryota</taxon>
        <taxon>Fungi</taxon>
        <taxon>Dikarya</taxon>
        <taxon>Ascomycota</taxon>
        <taxon>Pezizomycotina</taxon>
        <taxon>Sordariomycetes</taxon>
        <taxon>Hypocreomycetidae</taxon>
        <taxon>Hypocreales</taxon>
        <taxon>Nectriaceae</taxon>
        <taxon>Fusarium</taxon>
    </lineage>
</organism>
<dbReference type="PANTHER" id="PTHR23225:SF2">
    <property type="entry name" value="AT09679P-RELATED"/>
    <property type="match status" value="1"/>
</dbReference>
<dbReference type="AlphaFoldDB" id="A0A395RIA3"/>
<evidence type="ECO:0000313" key="3">
    <source>
        <dbReference type="Proteomes" id="UP000266152"/>
    </source>
</evidence>
<feature type="region of interest" description="Disordered" evidence="1">
    <location>
        <begin position="380"/>
        <end position="401"/>
    </location>
</feature>
<proteinExistence type="predicted"/>
<evidence type="ECO:0000313" key="2">
    <source>
        <dbReference type="EMBL" id="RGP59827.1"/>
    </source>
</evidence>
<dbReference type="EMBL" id="PXOF01000206">
    <property type="protein sequence ID" value="RGP59827.1"/>
    <property type="molecule type" value="Genomic_DNA"/>
</dbReference>
<sequence length="531" mass="59773">MARRSQPSGPSSEPPAMRRWLNAKPNEDPWNPLAGLFDRKKYYGSKKTQLSTVQEEVSRRETSSPGQFPFLCAFEYVGCDQKFENIREWKDHMISRHLGRIFWECTTGDCAHAKCLVHSTTLSFQSDCPEDWAAELPQDTYSGRLFENKDDFRTHLYEEHLSDAPKDADKDADKYIEWLLCLQDSSMRTFSGLPQKLGCPMPLCKSMHFLGPRAWDLRLNHAAKHFLVDPQCPGVFGGEEDRELMQWASSGKVAIDQENSLAIARGPRVEDCAKSMADSGYGSMQGTGPPNMAQHTGIPPVRPKSPKKIAGSPQLVPRQTWKRTFPYERSSRSNLGGWAEDDLIRQDSFTLDDQDSSTQNSVPEDPFSVFSTCQLKSSVTSSLHTSVVDSEEEADETTSAAQENAAVMGWFRAWLREWLTPLTQPQGNECGTDQTTSTHPTSQDQTPGSGSNTGTQDERRGRQQHGETKRKRNGDQEGDGSEESPKTQCVNGPSDLQRFACPFYKRNPRKYGQPKWKSCAHPGYKDVRRVK</sequence>
<feature type="compositionally biased region" description="Polar residues" evidence="1">
    <location>
        <begin position="423"/>
        <end position="455"/>
    </location>
</feature>
<evidence type="ECO:0008006" key="4">
    <source>
        <dbReference type="Google" id="ProtNLM"/>
    </source>
</evidence>
<dbReference type="PANTHER" id="PTHR23225">
    <property type="entry name" value="ZINC FINGER PROTEIN"/>
    <property type="match status" value="1"/>
</dbReference>
<accession>A0A395RIA3</accession>
<feature type="region of interest" description="Disordered" evidence="1">
    <location>
        <begin position="423"/>
        <end position="531"/>
    </location>
</feature>
<dbReference type="InterPro" id="IPR039970">
    <property type="entry name" value="TF_Grauzone"/>
</dbReference>
<name>A0A395RIA3_FUSSP</name>
<comment type="caution">
    <text evidence="2">The sequence shown here is derived from an EMBL/GenBank/DDBJ whole genome shotgun (WGS) entry which is preliminary data.</text>
</comment>
<dbReference type="STRING" id="5514.A0A395RIA3"/>
<evidence type="ECO:0000256" key="1">
    <source>
        <dbReference type="SAM" id="MobiDB-lite"/>
    </source>
</evidence>
<reference evidence="2 3" key="1">
    <citation type="journal article" date="2018" name="PLoS Pathog.">
        <title>Evolution of structural diversity of trichothecenes, a family of toxins produced by plant pathogenic and entomopathogenic fungi.</title>
        <authorList>
            <person name="Proctor R.H."/>
            <person name="McCormick S.P."/>
            <person name="Kim H.S."/>
            <person name="Cardoza R.E."/>
            <person name="Stanley A.M."/>
            <person name="Lindo L."/>
            <person name="Kelly A."/>
            <person name="Brown D.W."/>
            <person name="Lee T."/>
            <person name="Vaughan M.M."/>
            <person name="Alexander N.J."/>
            <person name="Busman M."/>
            <person name="Gutierrez S."/>
        </authorList>
    </citation>
    <scope>NUCLEOTIDE SEQUENCE [LARGE SCALE GENOMIC DNA]</scope>
    <source>
        <strain evidence="2 3">NRRL 3299</strain>
    </source>
</reference>
<feature type="region of interest" description="Disordered" evidence="1">
    <location>
        <begin position="281"/>
        <end position="323"/>
    </location>
</feature>
<feature type="compositionally biased region" description="Polar residues" evidence="1">
    <location>
        <begin position="1"/>
        <end position="11"/>
    </location>
</feature>
<feature type="compositionally biased region" description="Basic and acidic residues" evidence="1">
    <location>
        <begin position="456"/>
        <end position="467"/>
    </location>
</feature>
<feature type="region of interest" description="Disordered" evidence="1">
    <location>
        <begin position="1"/>
        <end position="27"/>
    </location>
</feature>